<accession>A0A9W4U369</accession>
<protein>
    <submittedName>
        <fullName evidence="1">Uncharacterized protein</fullName>
    </submittedName>
</protein>
<dbReference type="EMBL" id="CAOQHR010000001">
    <property type="protein sequence ID" value="CAI6234576.1"/>
    <property type="molecule type" value="Genomic_DNA"/>
</dbReference>
<proteinExistence type="predicted"/>
<gene>
    <name evidence="1" type="ORF">PDIGIT_LOCUS350</name>
</gene>
<keyword evidence="2" id="KW-1185">Reference proteome</keyword>
<dbReference type="Proteomes" id="UP001152607">
    <property type="component" value="Unassembled WGS sequence"/>
</dbReference>
<name>A0A9W4U369_9PLEO</name>
<reference evidence="1" key="1">
    <citation type="submission" date="2023-01" db="EMBL/GenBank/DDBJ databases">
        <authorList>
            <person name="Van Ghelder C."/>
            <person name="Rancurel C."/>
        </authorList>
    </citation>
    <scope>NUCLEOTIDE SEQUENCE</scope>
    <source>
        <strain evidence="1">CNCM I-4278</strain>
    </source>
</reference>
<sequence length="238" mass="25383">MAIAPTVLFSGSTRAASYDCIASTDSMGSANNSDYDQFVTAAVSTHIQDSTIYVDVTPLDASTEQLLSLPKGVNTTTGRFNLIFSWYNIGDDAEFRYGDWEVSASVALDAGVTATFGMRSQMGSIVLGSRDSEDLPSLVGPASSIVGTFPRNATLAKTYCSGLTSKFFRPQYTAVQGWVEFSRSGNASADARGLFGLQGKGISMKSKLTAVKEGCSMAMIRCVPDHDGFEVCLQDFSE</sequence>
<evidence type="ECO:0000313" key="1">
    <source>
        <dbReference type="EMBL" id="CAI6234576.1"/>
    </source>
</evidence>
<evidence type="ECO:0000313" key="2">
    <source>
        <dbReference type="Proteomes" id="UP001152607"/>
    </source>
</evidence>
<comment type="caution">
    <text evidence="1">The sequence shown here is derived from an EMBL/GenBank/DDBJ whole genome shotgun (WGS) entry which is preliminary data.</text>
</comment>
<dbReference type="AlphaFoldDB" id="A0A9W4U369"/>
<organism evidence="1 2">
    <name type="scientific">Periconia digitata</name>
    <dbReference type="NCBI Taxonomy" id="1303443"/>
    <lineage>
        <taxon>Eukaryota</taxon>
        <taxon>Fungi</taxon>
        <taxon>Dikarya</taxon>
        <taxon>Ascomycota</taxon>
        <taxon>Pezizomycotina</taxon>
        <taxon>Dothideomycetes</taxon>
        <taxon>Pleosporomycetidae</taxon>
        <taxon>Pleosporales</taxon>
        <taxon>Massarineae</taxon>
        <taxon>Periconiaceae</taxon>
        <taxon>Periconia</taxon>
    </lineage>
</organism>